<geneLocation type="plasmid" evidence="2 3">
    <name>pMGLY</name>
</geneLocation>
<organism evidence="2 3">
    <name type="scientific">Neomoorella glycerini</name>
    <dbReference type="NCBI Taxonomy" id="55779"/>
    <lineage>
        <taxon>Bacteria</taxon>
        <taxon>Bacillati</taxon>
        <taxon>Bacillota</taxon>
        <taxon>Clostridia</taxon>
        <taxon>Neomoorellales</taxon>
        <taxon>Neomoorellaceae</taxon>
        <taxon>Neomoorella</taxon>
    </lineage>
</organism>
<keyword evidence="2" id="KW-0614">Plasmid</keyword>
<dbReference type="AlphaFoldDB" id="A0A6I5ZWD8"/>
<protein>
    <submittedName>
        <fullName evidence="2">Uncharacterized protein</fullName>
    </submittedName>
</protein>
<dbReference type="Proteomes" id="UP000425916">
    <property type="component" value="Plasmid pMGLY"/>
</dbReference>
<accession>A0A6I5ZWD8</accession>
<keyword evidence="1" id="KW-0732">Signal</keyword>
<dbReference type="EMBL" id="CP046245">
    <property type="protein sequence ID" value="QGP94086.1"/>
    <property type="molecule type" value="Genomic_DNA"/>
</dbReference>
<gene>
    <name evidence="2" type="ORF">MGLY_35110</name>
</gene>
<feature type="chain" id="PRO_5026342210" evidence="1">
    <location>
        <begin position="30"/>
        <end position="557"/>
    </location>
</feature>
<keyword evidence="3" id="KW-1185">Reference proteome</keyword>
<feature type="signal peptide" evidence="1">
    <location>
        <begin position="1"/>
        <end position="29"/>
    </location>
</feature>
<reference evidence="2 3" key="1">
    <citation type="submission" date="2019-11" db="EMBL/GenBank/DDBJ databases">
        <title>Genome sequence of Moorella glycerini DSM11254.</title>
        <authorList>
            <person name="Poehlein A."/>
            <person name="Boeer T."/>
            <person name="Daniel R."/>
        </authorList>
    </citation>
    <scope>NUCLEOTIDE SEQUENCE [LARGE SCALE GENOMIC DNA]</scope>
    <source>
        <strain evidence="2 3">DSM 11254</strain>
        <plasmid evidence="2 3">pMGLY</plasmid>
    </source>
</reference>
<dbReference type="RefSeq" id="WP_156276599.1">
    <property type="nucleotide sequence ID" value="NZ_CP046245.1"/>
</dbReference>
<sequence>MAKIKKYSRGLALILFLSLLLPMPGKAVAAPAKIWVTLQGIKDLNGNPTGDRNVYGYFYYGDREDLFIECDPSTGKETRAYVLKKTSRTEQAQELAGYQETQYEDTNRWREVWAPQIKNGFTPRSFSWLIQFTPNPTLFYVPFFPVAEDLKLAFPIAGADFMDATPNGRYGWNPYYGAYPLYSAVSVGSYPVKINLIANTTVDGYSPGYYRVNQNITVPGGLPGYYWWQSFSANAAAVNYYFTYRRDYWPYYDGNNHDEATLYLYYQVLSVGDPEAPEWAKTNAANNRNGASWGAGYGYDHWYATAPNQFYARYSLNGYYASYIITHVNPRGYQYGHEINWPYSGYYYGDTSIAVIKGPVFDTGADLVRWVPALGVDSGNSDIQYGAFAVDKSNLGYRIANDSLRQVDAWVDFGNRTFFVANRDSSHVVQVPASLDIRWGGLGYRGVSWSGTVFLNPGEIKAAYIWPDNYPNTAKYNDEYSVVHINCYNPTYYFPGLQGGEAMIGESRYTRWATGTYPLSRFEPRNLYNGSYLWAPHWVTTWGWWVSYYTAYGAWSP</sequence>
<proteinExistence type="predicted"/>
<evidence type="ECO:0000256" key="1">
    <source>
        <dbReference type="SAM" id="SignalP"/>
    </source>
</evidence>
<name>A0A6I5ZWD8_9FIRM</name>
<evidence type="ECO:0000313" key="3">
    <source>
        <dbReference type="Proteomes" id="UP000425916"/>
    </source>
</evidence>
<dbReference type="OrthoDB" id="1718828at2"/>
<evidence type="ECO:0000313" key="2">
    <source>
        <dbReference type="EMBL" id="QGP94086.1"/>
    </source>
</evidence>